<sequence>MTAHDTTRVLVSGGGIAGLALALQLVRHDIAVTVVERASAPRPGGQAVDLRGASREVAERMGLMRAIEPFRLHEEGLAYVDGGGRVFGRMSMEAFDGAGAVAEIEIARGDLAEVLLAELQTAAQAHPGLLDLRFGDRIMALTQDGDGVDVTFEHARAERFAVVVGADGVHSATRRLAFGPEEAYATGLGGYAAFFTMPTPADVDPGWFAMRFVPGITFGIRPDLDPATSKAILTLRVDRDPALRGDRARQQDLIRGLLQDAGWRAPEILAAMDQASDFYFDELLRIDMPSVVEGRVVLLGDAASCGSPMTGMGTATALVGAYLLAERLAEAERTAEGGADAAAALLRYDADIAPFAEAGKKIPGGGIARMVPASRFEAAMSRAMTRAMLSRPLRPLVRRMFAAGQDAPTLSAEGEPVLA</sequence>
<proteinExistence type="predicted"/>
<keyword evidence="2" id="KW-0503">Monooxygenase</keyword>
<dbReference type="InterPro" id="IPR036188">
    <property type="entry name" value="FAD/NAD-bd_sf"/>
</dbReference>
<dbReference type="InterPro" id="IPR002938">
    <property type="entry name" value="FAD-bd"/>
</dbReference>
<feature type="domain" description="FAD-binding" evidence="1">
    <location>
        <begin position="7"/>
        <end position="358"/>
    </location>
</feature>
<dbReference type="PANTHER" id="PTHR46865">
    <property type="entry name" value="OXIDOREDUCTASE-RELATED"/>
    <property type="match status" value="1"/>
</dbReference>
<dbReference type="PRINTS" id="PR00420">
    <property type="entry name" value="RNGMNOXGNASE"/>
</dbReference>
<name>A0ABY8BY35_9MICO</name>
<organism evidence="2 3">
    <name type="scientific">Microbacterium horticulturae</name>
    <dbReference type="NCBI Taxonomy" id="3028316"/>
    <lineage>
        <taxon>Bacteria</taxon>
        <taxon>Bacillati</taxon>
        <taxon>Actinomycetota</taxon>
        <taxon>Actinomycetes</taxon>
        <taxon>Micrococcales</taxon>
        <taxon>Microbacteriaceae</taxon>
        <taxon>Microbacterium</taxon>
    </lineage>
</organism>
<accession>A0ABY8BY35</accession>
<keyword evidence="3" id="KW-1185">Reference proteome</keyword>
<evidence type="ECO:0000259" key="1">
    <source>
        <dbReference type="Pfam" id="PF01494"/>
    </source>
</evidence>
<dbReference type="Proteomes" id="UP001214553">
    <property type="component" value="Chromosome"/>
</dbReference>
<dbReference type="EMBL" id="CP119108">
    <property type="protein sequence ID" value="WEG09114.1"/>
    <property type="molecule type" value="Genomic_DNA"/>
</dbReference>
<dbReference type="Pfam" id="PF01494">
    <property type="entry name" value="FAD_binding_3"/>
    <property type="match status" value="1"/>
</dbReference>
<keyword evidence="2" id="KW-0560">Oxidoreductase</keyword>
<reference evidence="2 3" key="1">
    <citation type="submission" date="2023-03" db="EMBL/GenBank/DDBJ databases">
        <title>Genome sequence of Microbacterium sp. KACC 23027.</title>
        <authorList>
            <person name="Kim S."/>
            <person name="Heo J."/>
            <person name="Kwon S.-W."/>
        </authorList>
    </citation>
    <scope>NUCLEOTIDE SEQUENCE [LARGE SCALE GENOMIC DNA]</scope>
    <source>
        <strain evidence="2 3">KACC 23027</strain>
    </source>
</reference>
<evidence type="ECO:0000313" key="3">
    <source>
        <dbReference type="Proteomes" id="UP001214553"/>
    </source>
</evidence>
<dbReference type="InterPro" id="IPR051704">
    <property type="entry name" value="FAD_aromatic-hydroxylase"/>
</dbReference>
<dbReference type="RefSeq" id="WP_275278438.1">
    <property type="nucleotide sequence ID" value="NZ_CP119108.1"/>
</dbReference>
<protein>
    <submittedName>
        <fullName evidence="2">FAD-dependent monooxygenase</fullName>
    </submittedName>
</protein>
<dbReference type="SUPFAM" id="SSF51905">
    <property type="entry name" value="FAD/NAD(P)-binding domain"/>
    <property type="match status" value="1"/>
</dbReference>
<dbReference type="Gene3D" id="3.30.9.10">
    <property type="entry name" value="D-Amino Acid Oxidase, subunit A, domain 2"/>
    <property type="match status" value="1"/>
</dbReference>
<dbReference type="PANTHER" id="PTHR46865:SF2">
    <property type="entry name" value="MONOOXYGENASE"/>
    <property type="match status" value="1"/>
</dbReference>
<dbReference type="Gene3D" id="3.50.50.60">
    <property type="entry name" value="FAD/NAD(P)-binding domain"/>
    <property type="match status" value="1"/>
</dbReference>
<gene>
    <name evidence="2" type="ORF">PU630_00705</name>
</gene>
<evidence type="ECO:0000313" key="2">
    <source>
        <dbReference type="EMBL" id="WEG09114.1"/>
    </source>
</evidence>
<dbReference type="GO" id="GO:0004497">
    <property type="term" value="F:monooxygenase activity"/>
    <property type="evidence" value="ECO:0007669"/>
    <property type="project" value="UniProtKB-KW"/>
</dbReference>